<feature type="domain" description="D-isomer specific 2-hydroxyacid dehydrogenase catalytic" evidence="4">
    <location>
        <begin position="5"/>
        <end position="319"/>
    </location>
</feature>
<dbReference type="Pfam" id="PF00389">
    <property type="entry name" value="2-Hacid_dh"/>
    <property type="match status" value="1"/>
</dbReference>
<dbReference type="GO" id="GO:0051287">
    <property type="term" value="F:NAD binding"/>
    <property type="evidence" value="ECO:0007669"/>
    <property type="project" value="InterPro"/>
</dbReference>
<keyword evidence="7" id="KW-1185">Reference proteome</keyword>
<dbReference type="AlphaFoldDB" id="A0A2P8H1W5"/>
<dbReference type="PANTHER" id="PTHR10996:SF283">
    <property type="entry name" value="GLYOXYLATE_HYDROXYPYRUVATE REDUCTASE B"/>
    <property type="match status" value="1"/>
</dbReference>
<evidence type="ECO:0000256" key="2">
    <source>
        <dbReference type="ARBA" id="ARBA00023002"/>
    </source>
</evidence>
<dbReference type="GO" id="GO:0016618">
    <property type="term" value="F:hydroxypyruvate reductase [NAD(P)H] activity"/>
    <property type="evidence" value="ECO:0007669"/>
    <property type="project" value="TreeGrafter"/>
</dbReference>
<dbReference type="OrthoDB" id="9805416at2"/>
<dbReference type="SUPFAM" id="SSF52283">
    <property type="entry name" value="Formate/glycerate dehydrogenase catalytic domain-like"/>
    <property type="match status" value="1"/>
</dbReference>
<dbReference type="RefSeq" id="WP_106533520.1">
    <property type="nucleotide sequence ID" value="NZ_PYAT01000006.1"/>
</dbReference>
<dbReference type="GO" id="GO:0030267">
    <property type="term" value="F:glyoxylate reductase (NADPH) activity"/>
    <property type="evidence" value="ECO:0007669"/>
    <property type="project" value="TreeGrafter"/>
</dbReference>
<dbReference type="EMBL" id="PYAT01000006">
    <property type="protein sequence ID" value="PSL40204.1"/>
    <property type="molecule type" value="Genomic_DNA"/>
</dbReference>
<evidence type="ECO:0000256" key="1">
    <source>
        <dbReference type="ARBA" id="ARBA00005854"/>
    </source>
</evidence>
<keyword evidence="2 3" id="KW-0560">Oxidoreductase</keyword>
<dbReference type="CDD" id="cd05301">
    <property type="entry name" value="GDH"/>
    <property type="match status" value="1"/>
</dbReference>
<comment type="caution">
    <text evidence="6">The sequence shown here is derived from an EMBL/GenBank/DDBJ whole genome shotgun (WGS) entry which is preliminary data.</text>
</comment>
<dbReference type="Proteomes" id="UP000242682">
    <property type="component" value="Unassembled WGS sequence"/>
</dbReference>
<dbReference type="InterPro" id="IPR006139">
    <property type="entry name" value="D-isomer_2_OHA_DH_cat_dom"/>
</dbReference>
<reference evidence="6 7" key="1">
    <citation type="submission" date="2018-03" db="EMBL/GenBank/DDBJ databases">
        <title>Genomic Encyclopedia of Type Strains, Phase III (KMG-III): the genomes of soil and plant-associated and newly described type strains.</title>
        <authorList>
            <person name="Whitman W."/>
        </authorList>
    </citation>
    <scope>NUCLEOTIDE SEQUENCE [LARGE SCALE GENOMIC DNA]</scope>
    <source>
        <strain evidence="6 7">CGMCC 1.12259</strain>
    </source>
</reference>
<dbReference type="InterPro" id="IPR006140">
    <property type="entry name" value="D-isomer_DH_NAD-bd"/>
</dbReference>
<dbReference type="Pfam" id="PF02826">
    <property type="entry name" value="2-Hacid_dh_C"/>
    <property type="match status" value="1"/>
</dbReference>
<accession>A0A2P8H1W5</accession>
<evidence type="ECO:0000256" key="3">
    <source>
        <dbReference type="RuleBase" id="RU003719"/>
    </source>
</evidence>
<proteinExistence type="inferred from homology"/>
<dbReference type="PROSITE" id="PS00671">
    <property type="entry name" value="D_2_HYDROXYACID_DH_3"/>
    <property type="match status" value="1"/>
</dbReference>
<dbReference type="PANTHER" id="PTHR10996">
    <property type="entry name" value="2-HYDROXYACID DEHYDROGENASE-RELATED"/>
    <property type="match status" value="1"/>
</dbReference>
<dbReference type="Gene3D" id="3.40.50.720">
    <property type="entry name" value="NAD(P)-binding Rossmann-like Domain"/>
    <property type="match status" value="2"/>
</dbReference>
<dbReference type="InterPro" id="IPR050223">
    <property type="entry name" value="D-isomer_2-hydroxyacid_DH"/>
</dbReference>
<name>A0A2P8H1W5_9BACL</name>
<dbReference type="FunFam" id="3.40.50.720:FF:000462">
    <property type="entry name" value="Glyoxylate reductase (NADP+)"/>
    <property type="match status" value="1"/>
</dbReference>
<dbReference type="InterPro" id="IPR029753">
    <property type="entry name" value="D-isomer_DH_CS"/>
</dbReference>
<evidence type="ECO:0000313" key="6">
    <source>
        <dbReference type="EMBL" id="PSL40204.1"/>
    </source>
</evidence>
<feature type="domain" description="D-isomer specific 2-hydroxyacid dehydrogenase NAD-binding" evidence="5">
    <location>
        <begin position="108"/>
        <end position="288"/>
    </location>
</feature>
<dbReference type="InterPro" id="IPR036291">
    <property type="entry name" value="NAD(P)-bd_dom_sf"/>
</dbReference>
<protein>
    <submittedName>
        <fullName evidence="6">Gluconate 2-dehydrogenase</fullName>
    </submittedName>
</protein>
<dbReference type="SUPFAM" id="SSF51735">
    <property type="entry name" value="NAD(P)-binding Rossmann-fold domains"/>
    <property type="match status" value="1"/>
</dbReference>
<organism evidence="6 7">
    <name type="scientific">Planomicrobium soli</name>
    <dbReference type="NCBI Taxonomy" id="1176648"/>
    <lineage>
        <taxon>Bacteria</taxon>
        <taxon>Bacillati</taxon>
        <taxon>Bacillota</taxon>
        <taxon>Bacilli</taxon>
        <taxon>Bacillales</taxon>
        <taxon>Caryophanaceae</taxon>
        <taxon>Planomicrobium</taxon>
    </lineage>
</organism>
<sequence>MKPKVFISAPIPKEVEDYIGQYCDYRIWNKKEAIPSEILAKEVADVEGLMTKKGAIDKAFLEKAPQLKVVSTISVGYDSFDTDAMKEKNVLGTHTPFVLDETVADLVFGLILSAARRLPELDRWVKEGQWGKEKSSERNFGVDVHHTTLGIIGMGRIGEKIARRAALGFEMNVLYNSHSRKPEAEEKYGAQYSDVDALLGASDFVVVMLPLNQETHHYIGEEQFNLMKPDSIFINCARGQVVDEKALVQALQQKKIRGAGLDVFEVEPVEQDNPLLKMDNVVTLPHIGSATHDTRFDMAMRAAENLVAGVTGKVPPDVVRELKGLIER</sequence>
<evidence type="ECO:0000259" key="5">
    <source>
        <dbReference type="Pfam" id="PF02826"/>
    </source>
</evidence>
<evidence type="ECO:0000313" key="7">
    <source>
        <dbReference type="Proteomes" id="UP000242682"/>
    </source>
</evidence>
<comment type="similarity">
    <text evidence="1 3">Belongs to the D-isomer specific 2-hydroxyacid dehydrogenase family.</text>
</comment>
<dbReference type="GO" id="GO:0005829">
    <property type="term" value="C:cytosol"/>
    <property type="evidence" value="ECO:0007669"/>
    <property type="project" value="TreeGrafter"/>
</dbReference>
<evidence type="ECO:0000259" key="4">
    <source>
        <dbReference type="Pfam" id="PF00389"/>
    </source>
</evidence>
<gene>
    <name evidence="6" type="ORF">B0H99_106223</name>
</gene>